<feature type="transmembrane region" description="Helical" evidence="10">
    <location>
        <begin position="451"/>
        <end position="472"/>
    </location>
</feature>
<dbReference type="PANTHER" id="PTHR10877:SF183">
    <property type="entry name" value="AT14535P-RELATED"/>
    <property type="match status" value="1"/>
</dbReference>
<dbReference type="InterPro" id="IPR046791">
    <property type="entry name" value="Polycystin_dom"/>
</dbReference>
<feature type="domain" description="Polycystin" evidence="12">
    <location>
        <begin position="111"/>
        <end position="317"/>
    </location>
</feature>
<dbReference type="InterPro" id="IPR003915">
    <property type="entry name" value="PKD_2"/>
</dbReference>
<evidence type="ECO:0000313" key="14">
    <source>
        <dbReference type="EMBL" id="VFT87615.1"/>
    </source>
</evidence>
<evidence type="ECO:0000256" key="8">
    <source>
        <dbReference type="SAM" id="Coils"/>
    </source>
</evidence>
<dbReference type="InterPro" id="IPR051223">
    <property type="entry name" value="Polycystin"/>
</dbReference>
<comment type="subcellular location">
    <subcellularLocation>
        <location evidence="1">Membrane</location>
        <topology evidence="1">Multi-pass membrane protein</topology>
    </subcellularLocation>
</comment>
<dbReference type="Pfam" id="PF08016">
    <property type="entry name" value="PKD_channel"/>
    <property type="match status" value="1"/>
</dbReference>
<reference evidence="14 15" key="1">
    <citation type="submission" date="2019-03" db="EMBL/GenBank/DDBJ databases">
        <authorList>
            <person name="Gaulin E."/>
            <person name="Dumas B."/>
        </authorList>
    </citation>
    <scope>NUCLEOTIDE SEQUENCE [LARGE SCALE GENOMIC DNA]</scope>
    <source>
        <strain evidence="14">CBS 568.67</strain>
    </source>
</reference>
<feature type="transmembrane region" description="Helical" evidence="10">
    <location>
        <begin position="420"/>
        <end position="439"/>
    </location>
</feature>
<evidence type="ECO:0000256" key="6">
    <source>
        <dbReference type="ARBA" id="ARBA00023180"/>
    </source>
</evidence>
<feature type="coiled-coil region" evidence="8">
    <location>
        <begin position="663"/>
        <end position="694"/>
    </location>
</feature>
<comment type="similarity">
    <text evidence="2">Belongs to the polycystin family.</text>
</comment>
<dbReference type="PANTHER" id="PTHR10877">
    <property type="entry name" value="POLYCYSTIN FAMILY MEMBER"/>
    <property type="match status" value="1"/>
</dbReference>
<organism evidence="14 15">
    <name type="scientific">Aphanomyces stellatus</name>
    <dbReference type="NCBI Taxonomy" id="120398"/>
    <lineage>
        <taxon>Eukaryota</taxon>
        <taxon>Sar</taxon>
        <taxon>Stramenopiles</taxon>
        <taxon>Oomycota</taxon>
        <taxon>Saprolegniomycetes</taxon>
        <taxon>Saprolegniales</taxon>
        <taxon>Verrucalvaceae</taxon>
        <taxon>Aphanomyces</taxon>
    </lineage>
</organism>
<dbReference type="Pfam" id="PF20519">
    <property type="entry name" value="Polycystin_dom"/>
    <property type="match status" value="1"/>
</dbReference>
<proteinExistence type="inferred from homology"/>
<sequence>MQSAAATIDARLERDRAASLKTGDRTASLFKPTSSPVNHMMAHLTAHAKHKLAAKKEIHEMVNYVIFLVLFLVVVIQNTNGDDMFKFATLVRRHLVEKNFHLVNTSVYKAYDDVSNLDELYEYLENPFYGAIYGGDSFDGDTTSHANAPLYGGQGYLGGFGRILGTIRLGQVRVHGEPCPNLAAAGATLCFPEYSSATDSTESFGLGREPYESAHTHVNEPSYISITNRVYPGPTFTVELPNQEDATCNVSTKTNCTVLAAIEELRENKFWDMATRAIFIDLSVYNPHADVVAVVRLFLEHTDSGGLMPTVSVRPFRPYLVLQTFQDIAVFACNVLLYLVVLGQAVAAVKALRTAGIKYYSVRGNITNDINIVFFFVVVVFETLVYSTLPSTFQDDAYFNIRASAYYDYMSKSVNSLNCFLSILKIFKFLAFIPTFSMLTSTVSSAVDELIGLFVMIAILLFGGSLAFTIAFGTMLRHYSVLMNSFYALMGIFTLKFDAEEIYEGNRVLGPLFFLFFVSLIVLVIMHMLIACFANAYLEQKESLLHAQETKTETLGADILDHILHNIVFATPILGPRVFLPLYLYCQEVMARTTILSNDGLSVNEQQQHPASKYVVQVKSSTTERKKTTTESTTRIHPIAEPAAPPSSALDVTTMKSEINAMVQEIEMEHKALIQRVEESVKQLEDNREGNAADSQELADFLHSLVKWEEDMGRSVVAMKAAK</sequence>
<evidence type="ECO:0000256" key="9">
    <source>
        <dbReference type="SAM" id="MobiDB-lite"/>
    </source>
</evidence>
<feature type="disulfide bond" evidence="7">
    <location>
        <begin position="179"/>
        <end position="190"/>
    </location>
</feature>
<evidence type="ECO:0000256" key="10">
    <source>
        <dbReference type="SAM" id="Phobius"/>
    </source>
</evidence>
<feature type="transmembrane region" description="Helical" evidence="10">
    <location>
        <begin position="328"/>
        <end position="349"/>
    </location>
</feature>
<gene>
    <name evidence="14" type="primary">Aste57867_10745</name>
    <name evidence="13" type="ORF">As57867_010705</name>
    <name evidence="14" type="ORF">ASTE57867_10745</name>
</gene>
<dbReference type="EMBL" id="CAADRA010005248">
    <property type="protein sequence ID" value="VFT87615.1"/>
    <property type="molecule type" value="Genomic_DNA"/>
</dbReference>
<feature type="transmembrane region" description="Helical" evidence="10">
    <location>
        <begin position="478"/>
        <end position="497"/>
    </location>
</feature>
<evidence type="ECO:0000256" key="5">
    <source>
        <dbReference type="ARBA" id="ARBA00023136"/>
    </source>
</evidence>
<evidence type="ECO:0000256" key="7">
    <source>
        <dbReference type="PIRSR" id="PIRSR603915-2"/>
    </source>
</evidence>
<keyword evidence="8" id="KW-0175">Coiled coil</keyword>
<dbReference type="GO" id="GO:0016020">
    <property type="term" value="C:membrane"/>
    <property type="evidence" value="ECO:0007669"/>
    <property type="project" value="UniProtKB-SubCell"/>
</dbReference>
<feature type="transmembrane region" description="Helical" evidence="10">
    <location>
        <begin position="370"/>
        <end position="389"/>
    </location>
</feature>
<evidence type="ECO:0000259" key="12">
    <source>
        <dbReference type="Pfam" id="PF20519"/>
    </source>
</evidence>
<name>A0A485KR95_9STRA</name>
<keyword evidence="4 10" id="KW-1133">Transmembrane helix</keyword>
<feature type="transmembrane region" description="Helical" evidence="10">
    <location>
        <begin position="61"/>
        <end position="79"/>
    </location>
</feature>
<keyword evidence="3 10" id="KW-0812">Transmembrane</keyword>
<evidence type="ECO:0000313" key="13">
    <source>
        <dbReference type="EMBL" id="KAF0698651.1"/>
    </source>
</evidence>
<protein>
    <submittedName>
        <fullName evidence="14">Aste57867_10745 protein</fullName>
    </submittedName>
</protein>
<evidence type="ECO:0000313" key="15">
    <source>
        <dbReference type="Proteomes" id="UP000332933"/>
    </source>
</evidence>
<dbReference type="EMBL" id="VJMH01005227">
    <property type="protein sequence ID" value="KAF0698651.1"/>
    <property type="molecule type" value="Genomic_DNA"/>
</dbReference>
<dbReference type="PRINTS" id="PR01433">
    <property type="entry name" value="POLYCYSTIN2"/>
</dbReference>
<feature type="transmembrane region" description="Helical" evidence="10">
    <location>
        <begin position="509"/>
        <end position="538"/>
    </location>
</feature>
<evidence type="ECO:0000256" key="4">
    <source>
        <dbReference type="ARBA" id="ARBA00022989"/>
    </source>
</evidence>
<accession>A0A485KR95</accession>
<dbReference type="OrthoDB" id="444119at2759"/>
<feature type="domain" description="Polycystin cation channel PKD1/PKD2" evidence="11">
    <location>
        <begin position="328"/>
        <end position="538"/>
    </location>
</feature>
<evidence type="ECO:0000259" key="11">
    <source>
        <dbReference type="Pfam" id="PF08016"/>
    </source>
</evidence>
<evidence type="ECO:0000256" key="2">
    <source>
        <dbReference type="ARBA" id="ARBA00007200"/>
    </source>
</evidence>
<evidence type="ECO:0000256" key="3">
    <source>
        <dbReference type="ARBA" id="ARBA00022692"/>
    </source>
</evidence>
<keyword evidence="15" id="KW-1185">Reference proteome</keyword>
<keyword evidence="6" id="KW-0325">Glycoprotein</keyword>
<feature type="region of interest" description="Disordered" evidence="9">
    <location>
        <begin position="614"/>
        <end position="634"/>
    </location>
</feature>
<dbReference type="Proteomes" id="UP000332933">
    <property type="component" value="Unassembled WGS sequence"/>
</dbReference>
<dbReference type="GO" id="GO:0005509">
    <property type="term" value="F:calcium ion binding"/>
    <property type="evidence" value="ECO:0007669"/>
    <property type="project" value="InterPro"/>
</dbReference>
<evidence type="ECO:0000256" key="1">
    <source>
        <dbReference type="ARBA" id="ARBA00004141"/>
    </source>
</evidence>
<dbReference type="AlphaFoldDB" id="A0A485KR95"/>
<dbReference type="InterPro" id="IPR013122">
    <property type="entry name" value="PKD1_2_channel"/>
</dbReference>
<keyword evidence="5 10" id="KW-0472">Membrane</keyword>
<reference evidence="13" key="2">
    <citation type="submission" date="2019-06" db="EMBL/GenBank/DDBJ databases">
        <title>Genomics analysis of Aphanomyces spp. identifies a new class of oomycete effector associated with host adaptation.</title>
        <authorList>
            <person name="Gaulin E."/>
        </authorList>
    </citation>
    <scope>NUCLEOTIDE SEQUENCE</scope>
    <source>
        <strain evidence="13">CBS 578.67</strain>
    </source>
</reference>